<dbReference type="AlphaFoldDB" id="A0A9D2ELV2"/>
<gene>
    <name evidence="2" type="ORF">H9968_08195</name>
</gene>
<accession>A0A9D2ELV2</accession>
<protein>
    <submittedName>
        <fullName evidence="2">DUF262 domain-containing protein</fullName>
    </submittedName>
</protein>
<dbReference type="InterPro" id="IPR004919">
    <property type="entry name" value="GmrSD_N"/>
</dbReference>
<dbReference type="PANTHER" id="PTHR39639:SF1">
    <property type="entry name" value="DUF262 DOMAIN-CONTAINING PROTEIN"/>
    <property type="match status" value="1"/>
</dbReference>
<feature type="domain" description="GmrSD restriction endonucleases N-terminal" evidence="1">
    <location>
        <begin position="27"/>
        <end position="169"/>
    </location>
</feature>
<sequence>MKIYEKKNFPRTSRDFKSMLERGTISFDNAVQRSFVWKNTAKDNRMSMLIDTMMRGLCVPPLYCNCIFTDPKDKVYDFVDGKQRVMTVIKYLNDEFPLIGIPTFTMEDGSELDLNGKRFSELPEDFRDNIKLFSFTVNYYENMDQDDVEELFRRLNNGRPLSAIELTRATANSKKMIREIASHKIFQAALNEKSMAGYVNEDIAIKTWILFYGDTKSFETRIVRPTMRDSIITDEQTQEILQCYDRMLKEYELIKMKETKESARVCRKIFKKTHMLSLMPIIRKSIADSAEAEKVADWIEEFFKPTKEASIMEQYNENAKAGSAKTEAIKAREDTLEESYSQYMAL</sequence>
<comment type="caution">
    <text evidence="2">The sequence shown here is derived from an EMBL/GenBank/DDBJ whole genome shotgun (WGS) entry which is preliminary data.</text>
</comment>
<reference evidence="2" key="1">
    <citation type="journal article" date="2021" name="PeerJ">
        <title>Extensive microbial diversity within the chicken gut microbiome revealed by metagenomics and culture.</title>
        <authorList>
            <person name="Gilroy R."/>
            <person name="Ravi A."/>
            <person name="Getino M."/>
            <person name="Pursley I."/>
            <person name="Horton D.L."/>
            <person name="Alikhan N.F."/>
            <person name="Baker D."/>
            <person name="Gharbi K."/>
            <person name="Hall N."/>
            <person name="Watson M."/>
            <person name="Adriaenssens E.M."/>
            <person name="Foster-Nyarko E."/>
            <person name="Jarju S."/>
            <person name="Secka A."/>
            <person name="Antonio M."/>
            <person name="Oren A."/>
            <person name="Chaudhuri R.R."/>
            <person name="La Ragione R."/>
            <person name="Hildebrand F."/>
            <person name="Pallen M.J."/>
        </authorList>
    </citation>
    <scope>NUCLEOTIDE SEQUENCE</scope>
    <source>
        <strain evidence="2">CHK179-28034</strain>
    </source>
</reference>
<evidence type="ECO:0000259" key="1">
    <source>
        <dbReference type="Pfam" id="PF03235"/>
    </source>
</evidence>
<dbReference type="EMBL" id="DXBR01000073">
    <property type="protein sequence ID" value="HIZ39888.1"/>
    <property type="molecule type" value="Genomic_DNA"/>
</dbReference>
<evidence type="ECO:0000313" key="2">
    <source>
        <dbReference type="EMBL" id="HIZ39888.1"/>
    </source>
</evidence>
<dbReference type="PANTHER" id="PTHR39639">
    <property type="entry name" value="CHROMOSOME 16, WHOLE GENOME SHOTGUN SEQUENCE"/>
    <property type="match status" value="1"/>
</dbReference>
<evidence type="ECO:0000313" key="3">
    <source>
        <dbReference type="Proteomes" id="UP000824049"/>
    </source>
</evidence>
<name>A0A9D2ELV2_9FIRM</name>
<proteinExistence type="predicted"/>
<dbReference type="Proteomes" id="UP000824049">
    <property type="component" value="Unassembled WGS sequence"/>
</dbReference>
<organism evidence="2 3">
    <name type="scientific">Candidatus Anaerobutyricum stercoris</name>
    <dbReference type="NCBI Taxonomy" id="2838457"/>
    <lineage>
        <taxon>Bacteria</taxon>
        <taxon>Bacillati</taxon>
        <taxon>Bacillota</taxon>
        <taxon>Clostridia</taxon>
        <taxon>Lachnospirales</taxon>
        <taxon>Lachnospiraceae</taxon>
        <taxon>Anaerobutyricum</taxon>
    </lineage>
</organism>
<dbReference type="Pfam" id="PF03235">
    <property type="entry name" value="GmrSD_N"/>
    <property type="match status" value="1"/>
</dbReference>
<reference evidence="2" key="2">
    <citation type="submission" date="2021-04" db="EMBL/GenBank/DDBJ databases">
        <authorList>
            <person name="Gilroy R."/>
        </authorList>
    </citation>
    <scope>NUCLEOTIDE SEQUENCE</scope>
    <source>
        <strain evidence="2">CHK179-28034</strain>
    </source>
</reference>